<sequence length="28" mass="3491">MNWFLKYPSRTSLYFLKIIIAIRNKLFN</sequence>
<dbReference type="EMBL" id="GGEC01080044">
    <property type="protein sequence ID" value="MBX60528.1"/>
    <property type="molecule type" value="Transcribed_RNA"/>
</dbReference>
<accession>A0A2P2Q0N7</accession>
<dbReference type="AlphaFoldDB" id="A0A2P2Q0N7"/>
<name>A0A2P2Q0N7_RHIMU</name>
<reference evidence="1" key="1">
    <citation type="submission" date="2018-02" db="EMBL/GenBank/DDBJ databases">
        <title>Rhizophora mucronata_Transcriptome.</title>
        <authorList>
            <person name="Meera S.P."/>
            <person name="Sreeshan A."/>
            <person name="Augustine A."/>
        </authorList>
    </citation>
    <scope>NUCLEOTIDE SEQUENCE</scope>
    <source>
        <tissue evidence="1">Leaf</tissue>
    </source>
</reference>
<proteinExistence type="predicted"/>
<protein>
    <submittedName>
        <fullName evidence="1">Uncharacterized protein</fullName>
    </submittedName>
</protein>
<organism evidence="1">
    <name type="scientific">Rhizophora mucronata</name>
    <name type="common">Asiatic mangrove</name>
    <dbReference type="NCBI Taxonomy" id="61149"/>
    <lineage>
        <taxon>Eukaryota</taxon>
        <taxon>Viridiplantae</taxon>
        <taxon>Streptophyta</taxon>
        <taxon>Embryophyta</taxon>
        <taxon>Tracheophyta</taxon>
        <taxon>Spermatophyta</taxon>
        <taxon>Magnoliopsida</taxon>
        <taxon>eudicotyledons</taxon>
        <taxon>Gunneridae</taxon>
        <taxon>Pentapetalae</taxon>
        <taxon>rosids</taxon>
        <taxon>fabids</taxon>
        <taxon>Malpighiales</taxon>
        <taxon>Rhizophoraceae</taxon>
        <taxon>Rhizophora</taxon>
    </lineage>
</organism>
<evidence type="ECO:0000313" key="1">
    <source>
        <dbReference type="EMBL" id="MBX60528.1"/>
    </source>
</evidence>